<evidence type="ECO:0000313" key="2">
    <source>
        <dbReference type="Proteomes" id="UP000490535"/>
    </source>
</evidence>
<comment type="caution">
    <text evidence="1">The sequence shown here is derived from an EMBL/GenBank/DDBJ whole genome shotgun (WGS) entry which is preliminary data.</text>
</comment>
<gene>
    <name evidence="1" type="ORF">GAK29_01468</name>
</gene>
<accession>A0A833PI37</accession>
<evidence type="ECO:0000313" key="1">
    <source>
        <dbReference type="EMBL" id="KAF1026206.1"/>
    </source>
</evidence>
<protein>
    <submittedName>
        <fullName evidence="1">Uncharacterized protein</fullName>
    </submittedName>
</protein>
<dbReference type="Proteomes" id="UP000490535">
    <property type="component" value="Unassembled WGS sequence"/>
</dbReference>
<reference evidence="2" key="1">
    <citation type="journal article" date="2020" name="MBio">
        <title>Horizontal gene transfer to a defensive symbiont with a reduced genome amongst a multipartite beetle microbiome.</title>
        <authorList>
            <person name="Waterworth S.C."/>
            <person name="Florez L.V."/>
            <person name="Rees E.R."/>
            <person name="Hertweck C."/>
            <person name="Kaltenpoth M."/>
            <person name="Kwan J.C."/>
        </authorList>
    </citation>
    <scope>NUCLEOTIDE SEQUENCE [LARGE SCALE GENOMIC DNA]</scope>
</reference>
<name>A0A833PI37_ACIBZ</name>
<proteinExistence type="predicted"/>
<organism evidence="1 2">
    <name type="scientific">Acinetobacter bereziniae</name>
    <name type="common">Acinetobacter genomosp. 10</name>
    <dbReference type="NCBI Taxonomy" id="106648"/>
    <lineage>
        <taxon>Bacteria</taxon>
        <taxon>Pseudomonadati</taxon>
        <taxon>Pseudomonadota</taxon>
        <taxon>Gammaproteobacteria</taxon>
        <taxon>Moraxellales</taxon>
        <taxon>Moraxellaceae</taxon>
        <taxon>Acinetobacter</taxon>
    </lineage>
</organism>
<dbReference type="AlphaFoldDB" id="A0A833PI37"/>
<sequence>MKSESQIRKDIKNCEYFIKKHKEQIEFYLEEFNPNKIASYAQKIIEIQVELDILLLVLNDS</sequence>
<dbReference type="EMBL" id="WNDP01000027">
    <property type="protein sequence ID" value="KAF1026206.1"/>
    <property type="molecule type" value="Genomic_DNA"/>
</dbReference>